<accession>A0AAV8QZ21</accession>
<dbReference type="InterPro" id="IPR017930">
    <property type="entry name" value="Myb_dom"/>
</dbReference>
<dbReference type="GO" id="GO:0003700">
    <property type="term" value="F:DNA-binding transcription factor activity"/>
    <property type="evidence" value="ECO:0007669"/>
    <property type="project" value="InterPro"/>
</dbReference>
<comment type="caution">
    <text evidence="8">The sequence shown here is derived from an EMBL/GenBank/DDBJ whole genome shotgun (WGS) entry which is preliminary data.</text>
</comment>
<dbReference type="SUPFAM" id="SSF46689">
    <property type="entry name" value="Homeodomain-like"/>
    <property type="match status" value="1"/>
</dbReference>
<evidence type="ECO:0000259" key="7">
    <source>
        <dbReference type="PROSITE" id="PS51294"/>
    </source>
</evidence>
<comment type="subcellular location">
    <subcellularLocation>
        <location evidence="1">Nucleus</location>
    </subcellularLocation>
</comment>
<evidence type="ECO:0000256" key="3">
    <source>
        <dbReference type="ARBA" id="ARBA00023125"/>
    </source>
</evidence>
<name>A0AAV8QZ21_ENSVE</name>
<dbReference type="InterPro" id="IPR009057">
    <property type="entry name" value="Homeodomain-like_sf"/>
</dbReference>
<evidence type="ECO:0000313" key="9">
    <source>
        <dbReference type="Proteomes" id="UP001222027"/>
    </source>
</evidence>
<dbReference type="Pfam" id="PF00249">
    <property type="entry name" value="Myb_DNA-binding"/>
    <property type="match status" value="1"/>
</dbReference>
<evidence type="ECO:0000256" key="5">
    <source>
        <dbReference type="ARBA" id="ARBA00023242"/>
    </source>
</evidence>
<dbReference type="GO" id="GO:0003677">
    <property type="term" value="F:DNA binding"/>
    <property type="evidence" value="ECO:0007669"/>
    <property type="project" value="UniProtKB-KW"/>
</dbReference>
<dbReference type="NCBIfam" id="TIGR01557">
    <property type="entry name" value="myb_SHAQKYF"/>
    <property type="match status" value="1"/>
</dbReference>
<proteinExistence type="predicted"/>
<dbReference type="PANTHER" id="PTHR31003:SF16">
    <property type="entry name" value="TRANSCRIPTION FACTOR HHO2"/>
    <property type="match status" value="1"/>
</dbReference>
<gene>
    <name evidence="8" type="ORF">OPV22_017934</name>
</gene>
<dbReference type="EMBL" id="JAQQAF010000005">
    <property type="protein sequence ID" value="KAJ8485449.1"/>
    <property type="molecule type" value="Genomic_DNA"/>
</dbReference>
<evidence type="ECO:0000256" key="6">
    <source>
        <dbReference type="SAM" id="MobiDB-lite"/>
    </source>
</evidence>
<dbReference type="InterPro" id="IPR001005">
    <property type="entry name" value="SANT/Myb"/>
</dbReference>
<dbReference type="Proteomes" id="UP001222027">
    <property type="component" value="Unassembled WGS sequence"/>
</dbReference>
<dbReference type="AlphaFoldDB" id="A0AAV8QZ21"/>
<dbReference type="InterPro" id="IPR044787">
    <property type="entry name" value="HHO5-like"/>
</dbReference>
<dbReference type="InterPro" id="IPR058673">
    <property type="entry name" value="HHO5-like_N"/>
</dbReference>
<dbReference type="Gene3D" id="1.10.10.60">
    <property type="entry name" value="Homeodomain-like"/>
    <property type="match status" value="1"/>
</dbReference>
<dbReference type="GO" id="GO:0005634">
    <property type="term" value="C:nucleus"/>
    <property type="evidence" value="ECO:0007669"/>
    <property type="project" value="UniProtKB-SubCell"/>
</dbReference>
<dbReference type="Pfam" id="PF26575">
    <property type="entry name" value="HHO5_N"/>
    <property type="match status" value="1"/>
</dbReference>
<dbReference type="PANTHER" id="PTHR31003">
    <property type="entry name" value="MYB FAMILY TRANSCRIPTION FACTOR"/>
    <property type="match status" value="1"/>
</dbReference>
<keyword evidence="2" id="KW-0805">Transcription regulation</keyword>
<evidence type="ECO:0000256" key="4">
    <source>
        <dbReference type="ARBA" id="ARBA00023163"/>
    </source>
</evidence>
<reference evidence="8 9" key="1">
    <citation type="submission" date="2022-12" db="EMBL/GenBank/DDBJ databases">
        <title>Chromosome-scale assembly of the Ensete ventricosum genome.</title>
        <authorList>
            <person name="Dussert Y."/>
            <person name="Stocks J."/>
            <person name="Wendawek A."/>
            <person name="Woldeyes F."/>
            <person name="Nichols R.A."/>
            <person name="Borrell J.S."/>
        </authorList>
    </citation>
    <scope>NUCLEOTIDE SEQUENCE [LARGE SCALE GENOMIC DNA]</scope>
    <source>
        <strain evidence="9">cv. Maze</strain>
        <tissue evidence="8">Seeds</tissue>
    </source>
</reference>
<evidence type="ECO:0000256" key="2">
    <source>
        <dbReference type="ARBA" id="ARBA00023015"/>
    </source>
</evidence>
<keyword evidence="4" id="KW-0804">Transcription</keyword>
<organism evidence="8 9">
    <name type="scientific">Ensete ventricosum</name>
    <name type="common">Abyssinian banana</name>
    <name type="synonym">Musa ensete</name>
    <dbReference type="NCBI Taxonomy" id="4639"/>
    <lineage>
        <taxon>Eukaryota</taxon>
        <taxon>Viridiplantae</taxon>
        <taxon>Streptophyta</taxon>
        <taxon>Embryophyta</taxon>
        <taxon>Tracheophyta</taxon>
        <taxon>Spermatophyta</taxon>
        <taxon>Magnoliopsida</taxon>
        <taxon>Liliopsida</taxon>
        <taxon>Zingiberales</taxon>
        <taxon>Musaceae</taxon>
        <taxon>Ensete</taxon>
    </lineage>
</organism>
<sequence length="311" mass="35134">MDRIENARRFGELIDALDEERRKVEAFHRELPLCLHLINQTIQSYKQLMVSPETLSHELAVKEFIPLTPRSVSSEDDTIHHQEWIRSTQLVAQEQDPLPKTVHPQKPIAIKPKKSWGDAQYLDKEEEVAPSESLACQDAEIASGGEGNGDGGMKKKKEEEEEDRSQPGRKVKRYWSEELHKRFLHALEQLGGCHAATPKLIRKLMKVDELTNDEVKSHLQKYRLHARRSSPVAEISTSSDIQFVVVRGIWIPTPDCAILTSTDAAAHAAPVIGVPETGRYAPVSPLPSPLMILDQSYQQTDQHSKGRNPRE</sequence>
<dbReference type="InterPro" id="IPR006447">
    <property type="entry name" value="Myb_dom_plants"/>
</dbReference>
<evidence type="ECO:0000313" key="8">
    <source>
        <dbReference type="EMBL" id="KAJ8485449.1"/>
    </source>
</evidence>
<dbReference type="PROSITE" id="PS51294">
    <property type="entry name" value="HTH_MYB"/>
    <property type="match status" value="1"/>
</dbReference>
<evidence type="ECO:0000256" key="1">
    <source>
        <dbReference type="ARBA" id="ARBA00004123"/>
    </source>
</evidence>
<feature type="domain" description="HTH myb-type" evidence="7">
    <location>
        <begin position="169"/>
        <end position="227"/>
    </location>
</feature>
<feature type="region of interest" description="Disordered" evidence="6">
    <location>
        <begin position="131"/>
        <end position="169"/>
    </location>
</feature>
<keyword evidence="3" id="KW-0238">DNA-binding</keyword>
<dbReference type="FunFam" id="1.10.10.60:FF:000007">
    <property type="entry name" value="Two-component response regulator"/>
    <property type="match status" value="1"/>
</dbReference>
<keyword evidence="5" id="KW-0539">Nucleus</keyword>
<protein>
    <recommendedName>
        <fullName evidence="7">HTH myb-type domain-containing protein</fullName>
    </recommendedName>
</protein>
<keyword evidence="9" id="KW-1185">Reference proteome</keyword>